<organism evidence="5">
    <name type="scientific">Cladocopium goreaui</name>
    <dbReference type="NCBI Taxonomy" id="2562237"/>
    <lineage>
        <taxon>Eukaryota</taxon>
        <taxon>Sar</taxon>
        <taxon>Alveolata</taxon>
        <taxon>Dinophyceae</taxon>
        <taxon>Suessiales</taxon>
        <taxon>Symbiodiniaceae</taxon>
        <taxon>Cladocopium</taxon>
    </lineage>
</organism>
<dbReference type="EMBL" id="CAMXCT030006500">
    <property type="protein sequence ID" value="CAL4802118.1"/>
    <property type="molecule type" value="Genomic_DNA"/>
</dbReference>
<dbReference type="Proteomes" id="UP001152797">
    <property type="component" value="Unassembled WGS sequence"/>
</dbReference>
<dbReference type="PROSITE" id="PS50003">
    <property type="entry name" value="PH_DOMAIN"/>
    <property type="match status" value="1"/>
</dbReference>
<dbReference type="EMBL" id="CAMXCT020006500">
    <property type="protein sequence ID" value="CAL1168181.1"/>
    <property type="molecule type" value="Genomic_DNA"/>
</dbReference>
<dbReference type="EMBL" id="CAMXCT010006500">
    <property type="protein sequence ID" value="CAI4014806.1"/>
    <property type="molecule type" value="Genomic_DNA"/>
</dbReference>
<evidence type="ECO:0000259" key="4">
    <source>
        <dbReference type="PROSITE" id="PS50004"/>
    </source>
</evidence>
<feature type="domain" description="C2" evidence="4">
    <location>
        <begin position="236"/>
        <end position="359"/>
    </location>
</feature>
<protein>
    <recommendedName>
        <fullName evidence="8">PH domain-containing protein</fullName>
    </recommendedName>
</protein>
<dbReference type="InterPro" id="IPR000008">
    <property type="entry name" value="C2_dom"/>
</dbReference>
<dbReference type="Gene3D" id="1.10.150.280">
    <property type="entry name" value="AF1531-like domain"/>
    <property type="match status" value="1"/>
</dbReference>
<dbReference type="InterPro" id="IPR001849">
    <property type="entry name" value="PH_domain"/>
</dbReference>
<feature type="compositionally biased region" description="Polar residues" evidence="1">
    <location>
        <begin position="657"/>
        <end position="667"/>
    </location>
</feature>
<keyword evidence="2" id="KW-1133">Transmembrane helix</keyword>
<evidence type="ECO:0000313" key="7">
    <source>
        <dbReference type="Proteomes" id="UP001152797"/>
    </source>
</evidence>
<feature type="transmembrane region" description="Helical" evidence="2">
    <location>
        <begin position="457"/>
        <end position="487"/>
    </location>
</feature>
<evidence type="ECO:0000256" key="2">
    <source>
        <dbReference type="SAM" id="Phobius"/>
    </source>
</evidence>
<dbReference type="AlphaFoldDB" id="A0A9P1DSS3"/>
<feature type="transmembrane region" description="Helical" evidence="2">
    <location>
        <begin position="710"/>
        <end position="727"/>
    </location>
</feature>
<keyword evidence="2" id="KW-0812">Transmembrane</keyword>
<dbReference type="OrthoDB" id="72441at2759"/>
<feature type="compositionally biased region" description="Basic and acidic residues" evidence="1">
    <location>
        <begin position="104"/>
        <end position="113"/>
    </location>
</feature>
<evidence type="ECO:0000256" key="1">
    <source>
        <dbReference type="SAM" id="MobiDB-lite"/>
    </source>
</evidence>
<gene>
    <name evidence="5" type="ORF">C1SCF055_LOCUS39676</name>
</gene>
<evidence type="ECO:0000259" key="3">
    <source>
        <dbReference type="PROSITE" id="PS50003"/>
    </source>
</evidence>
<keyword evidence="7" id="KW-1185">Reference proteome</keyword>
<reference evidence="5" key="1">
    <citation type="submission" date="2022-10" db="EMBL/GenBank/DDBJ databases">
        <authorList>
            <person name="Chen Y."/>
            <person name="Dougan E. K."/>
            <person name="Chan C."/>
            <person name="Rhodes N."/>
            <person name="Thang M."/>
        </authorList>
    </citation>
    <scope>NUCLEOTIDE SEQUENCE</scope>
</reference>
<evidence type="ECO:0000313" key="5">
    <source>
        <dbReference type="EMBL" id="CAI4014806.1"/>
    </source>
</evidence>
<keyword evidence="2" id="KW-0472">Membrane</keyword>
<feature type="domain" description="PH" evidence="3">
    <location>
        <begin position="157"/>
        <end position="194"/>
    </location>
</feature>
<feature type="region of interest" description="Disordered" evidence="1">
    <location>
        <begin position="647"/>
        <end position="667"/>
    </location>
</feature>
<evidence type="ECO:0000313" key="6">
    <source>
        <dbReference type="EMBL" id="CAL4802118.1"/>
    </source>
</evidence>
<comment type="caution">
    <text evidence="5">The sequence shown here is derived from an EMBL/GenBank/DDBJ whole genome shotgun (WGS) entry which is preliminary data.</text>
</comment>
<feature type="region of interest" description="Disordered" evidence="1">
    <location>
        <begin position="96"/>
        <end position="124"/>
    </location>
</feature>
<proteinExistence type="predicted"/>
<name>A0A9P1DSS3_9DINO</name>
<reference evidence="6 7" key="2">
    <citation type="submission" date="2024-05" db="EMBL/GenBank/DDBJ databases">
        <authorList>
            <person name="Chen Y."/>
            <person name="Shah S."/>
            <person name="Dougan E. K."/>
            <person name="Thang M."/>
            <person name="Chan C."/>
        </authorList>
    </citation>
    <scope>NUCLEOTIDE SEQUENCE [LARGE SCALE GENOMIC DNA]</scope>
</reference>
<sequence length="1048" mass="117977">MVFRLLRREARALLSCGEEWLVGGGSLHLGRVGLLAKEVMALLATPSGPSRALPAPQGVPPQAADHGQEPLWDKTHVCLREGGLLQWVRPLSEKAAQAEAGEASEARREDRSPTADGNQVGQLGPLHGSSVEFLGIQANPKLRLGDDGGHGNPQVLHVFRLFPPHHLRRQPMTFAVETSAELEQWMRALRSATEVVVPPAQPHSRWLRLVDFWEARGPPERCEAPPAKLQLQVLRTSGLVADRLHDSHDLPGPESGEYPCKVGNASNQFSSAGPHNLYVLGQVHGCHFRTATRYGVDCAGVTVFGHQFDLPLWFENPDEMVEFKVYHEPEYDDSEPILLGGIRIPLFTLSRGRMVALQLPLKQDDATRRGFVNVSFGHLTIAARVEQPLGYLCLPVEPPIEGAPGAPFAATASPAPGSTALDWADLEKQISRLVELIQMVFVRWQNSVIFVIQWEHFWYSLLWFLFMELWFLFLWRWSFPIIFALLLKRTLDLRRRLAPAAPATAATLPVEPLPEHWRFERKHRRNSFHPEASCSEPPDLVTWEAERRWMFGGFSADYLIDGFDVPPWVNGYGQECGGPQAIIFIGGQRYRYQWKVVVNADTDENGWQYAFAFTQDAQWRHTMDTVQTWVRRRQHHGRCVALADAETPPYAEDRPEQSQGLQAPVESSLTENDQLNRYVKLYLSIRNDVDFVLSMLEKHKNLITWKDRDISSIMAWLLAILLLISSLIPTRVILAGLVAFTFYLGSSMGFRKRQHRRDFLLELSRLSWANGAGKKVEFQGTEPTSVLEENGVTRLLLRDWCNGSFKTQFNLKSFDHCQSLAQLADLVVQSSPSIETAPRRYRSWHSDVYGNFLDHVPSDSTDYDASCICYKLPGAGNLPEIDVSSWPMPGRKSGEPLSSEPDGVVIEESHMEVMEVACEPTMPTEHVLDVASPMRGPTSSSLGVGIIETAERQRELRELRGLRERRRSSTPPAQVRPEMESQVLAKLNSCSHAELTELKFVGPVMVNKILIQRRKGGFKSIHEVQEVLGIFGKKVVKSVEESLMPRSR</sequence>
<dbReference type="SUPFAM" id="SSF47781">
    <property type="entry name" value="RuvA domain 2-like"/>
    <property type="match status" value="1"/>
</dbReference>
<dbReference type="PROSITE" id="PS50004">
    <property type="entry name" value="C2"/>
    <property type="match status" value="1"/>
</dbReference>
<dbReference type="InterPro" id="IPR010994">
    <property type="entry name" value="RuvA_2-like"/>
</dbReference>
<accession>A0A9P1DSS3</accession>
<evidence type="ECO:0008006" key="8">
    <source>
        <dbReference type="Google" id="ProtNLM"/>
    </source>
</evidence>